<evidence type="ECO:0000313" key="1">
    <source>
        <dbReference type="EMBL" id="KFN42717.1"/>
    </source>
</evidence>
<comment type="caution">
    <text evidence="1">The sequence shown here is derived from an EMBL/GenBank/DDBJ whole genome shotgun (WGS) entry which is preliminary data.</text>
</comment>
<evidence type="ECO:0000313" key="2">
    <source>
        <dbReference type="Proteomes" id="UP000029393"/>
    </source>
</evidence>
<keyword evidence="2" id="KW-1185">Reference proteome</keyword>
<organism evidence="1 2">
    <name type="scientific">Arenimonas metalli CF5-1</name>
    <dbReference type="NCBI Taxonomy" id="1384056"/>
    <lineage>
        <taxon>Bacteria</taxon>
        <taxon>Pseudomonadati</taxon>
        <taxon>Pseudomonadota</taxon>
        <taxon>Gammaproteobacteria</taxon>
        <taxon>Lysobacterales</taxon>
        <taxon>Lysobacteraceae</taxon>
        <taxon>Arenimonas</taxon>
    </lineage>
</organism>
<dbReference type="AlphaFoldDB" id="A0A091AU38"/>
<reference evidence="1 2" key="1">
    <citation type="submission" date="2013-09" db="EMBL/GenBank/DDBJ databases">
        <title>Genome sequencing of Arenimonas metalli.</title>
        <authorList>
            <person name="Chen F."/>
            <person name="Wang G."/>
        </authorList>
    </citation>
    <scope>NUCLEOTIDE SEQUENCE [LARGE SCALE GENOMIC DNA]</scope>
    <source>
        <strain evidence="1 2">CF5-1</strain>
    </source>
</reference>
<gene>
    <name evidence="1" type="ORF">N787_03430</name>
</gene>
<dbReference type="STRING" id="1384056.N787_03430"/>
<dbReference type="Proteomes" id="UP000029393">
    <property type="component" value="Unassembled WGS sequence"/>
</dbReference>
<name>A0A091AU38_9GAMM</name>
<protein>
    <submittedName>
        <fullName evidence="1">Uncharacterized protein</fullName>
    </submittedName>
</protein>
<dbReference type="EMBL" id="AVCK01000044">
    <property type="protein sequence ID" value="KFN42717.1"/>
    <property type="molecule type" value="Genomic_DNA"/>
</dbReference>
<proteinExistence type="predicted"/>
<sequence length="32" mass="3715">MAIEAQPWMPQLSAEHNPDWLRGYRHGAHEEG</sequence>
<accession>A0A091AU38</accession>